<dbReference type="EC" id="2.3.2.27" evidence="6"/>
<evidence type="ECO:0000256" key="17">
    <source>
        <dbReference type="SAM" id="MobiDB-lite"/>
    </source>
</evidence>
<evidence type="ECO:0000256" key="5">
    <source>
        <dbReference type="ARBA" id="ARBA00008117"/>
    </source>
</evidence>
<keyword evidence="10 16" id="KW-0863">Zinc-finger</keyword>
<keyword evidence="11" id="KW-0833">Ubl conjugation pathway</keyword>
<comment type="subcellular location">
    <subcellularLocation>
        <location evidence="3">Cytoplasm</location>
    </subcellularLocation>
    <subcellularLocation>
        <location evidence="2">Nucleus</location>
    </subcellularLocation>
</comment>
<sequence length="598" mass="69398">MRSRSPSPKIAMSDSWNPQVSCRSNGNSELGSKKQDAGNGRPRHASSTGARQKGGRPSKSYNHGLTPNAPQNYGGRRSNGGKSPKAAPSKEMISQGDVNYLQVGSVYNRGSKKSNYNHLLNFDYGPHRGYNDVRKIPHERESNKRKQVSPRFKYTKEHYLQANCQFLVKNNRDYSEHINDPDLPLDWEAIERVTLRTNDHPSCPICLYQPKVAKMTRCGHIYCWQCILHYLALSDDNWRKCPICDESVYKEDLKSVVTEPFSEHTIGDEIELNLMRRNRTSMFAYLTTKYLEEYEGKYPNLDQQYITYSKIVLASPEQIVSCIIEEEKNTLIQCYEMEKDEPESCFILEALNSLDERSKNLLAEVESSDNSLPQLDKLSLNLGNNAHQCSAYIPTFENLRGRHEHEEDMNNRLCMNGRKEFYNFYQSSDGQKIFLHGLNAKMLERQFGDLKDAPSSIKGKILEKEIVTVTEELRSKFRYLHHLPLLSNIEFLELNLTSIHFDDQVVDEFKQQIDNRKRKRNRKARDERKREKKIMIEENKLMGKYPDPKYRIESIFHFPDIGQDISHESNFENASSYEEEGVATFAKVSQIILFIRFH</sequence>
<dbReference type="PANTHER" id="PTHR12983:SF9">
    <property type="entry name" value="E3 UBIQUITIN-PROTEIN LIGASE RNF10"/>
    <property type="match status" value="1"/>
</dbReference>
<dbReference type="SMART" id="SM00184">
    <property type="entry name" value="RING"/>
    <property type="match status" value="1"/>
</dbReference>
<dbReference type="GO" id="GO:0008270">
    <property type="term" value="F:zinc ion binding"/>
    <property type="evidence" value="ECO:0007669"/>
    <property type="project" value="UniProtKB-KW"/>
</dbReference>
<name>A0A0K2TF84_LEPSM</name>
<dbReference type="CDD" id="cd16536">
    <property type="entry name" value="RING-HC_RNF10"/>
    <property type="match status" value="1"/>
</dbReference>
<comment type="catalytic activity">
    <reaction evidence="1">
        <text>S-ubiquitinyl-[E2 ubiquitin-conjugating enzyme]-L-cysteine + [acceptor protein]-L-lysine = [E2 ubiquitin-conjugating enzyme]-L-cysteine + N(6)-ubiquitinyl-[acceptor protein]-L-lysine.</text>
        <dbReference type="EC" id="2.3.2.27"/>
    </reaction>
</comment>
<dbReference type="EMBL" id="HACA01007322">
    <property type="protein sequence ID" value="CDW24683.1"/>
    <property type="molecule type" value="Transcribed_RNA"/>
</dbReference>
<dbReference type="Gene3D" id="3.30.40.10">
    <property type="entry name" value="Zinc/RING finger domain, C3HC4 (zinc finger)"/>
    <property type="match status" value="1"/>
</dbReference>
<evidence type="ECO:0000256" key="14">
    <source>
        <dbReference type="ARBA" id="ARBA00035131"/>
    </source>
</evidence>
<evidence type="ECO:0000256" key="3">
    <source>
        <dbReference type="ARBA" id="ARBA00004496"/>
    </source>
</evidence>
<evidence type="ECO:0000256" key="9">
    <source>
        <dbReference type="ARBA" id="ARBA00022723"/>
    </source>
</evidence>
<dbReference type="SUPFAM" id="SSF57850">
    <property type="entry name" value="RING/U-box"/>
    <property type="match status" value="1"/>
</dbReference>
<dbReference type="Pfam" id="PF00097">
    <property type="entry name" value="zf-C3HC4"/>
    <property type="match status" value="1"/>
</dbReference>
<evidence type="ECO:0000256" key="6">
    <source>
        <dbReference type="ARBA" id="ARBA00012483"/>
    </source>
</evidence>
<feature type="region of interest" description="Disordered" evidence="17">
    <location>
        <begin position="1"/>
        <end position="93"/>
    </location>
</feature>
<evidence type="ECO:0000256" key="8">
    <source>
        <dbReference type="ARBA" id="ARBA00022679"/>
    </source>
</evidence>
<evidence type="ECO:0000256" key="16">
    <source>
        <dbReference type="PROSITE-ProRule" id="PRU00175"/>
    </source>
</evidence>
<evidence type="ECO:0000256" key="12">
    <source>
        <dbReference type="ARBA" id="ARBA00022833"/>
    </source>
</evidence>
<dbReference type="GO" id="GO:0045944">
    <property type="term" value="P:positive regulation of transcription by RNA polymerase II"/>
    <property type="evidence" value="ECO:0007669"/>
    <property type="project" value="TreeGrafter"/>
</dbReference>
<comment type="similarity">
    <text evidence="5">Belongs to the RNF10 family.</text>
</comment>
<evidence type="ECO:0000256" key="2">
    <source>
        <dbReference type="ARBA" id="ARBA00004123"/>
    </source>
</evidence>
<keyword evidence="8" id="KW-0808">Transferase</keyword>
<dbReference type="PROSITE" id="PS50089">
    <property type="entry name" value="ZF_RING_2"/>
    <property type="match status" value="1"/>
</dbReference>
<evidence type="ECO:0000256" key="10">
    <source>
        <dbReference type="ARBA" id="ARBA00022771"/>
    </source>
</evidence>
<dbReference type="GO" id="GO:0000976">
    <property type="term" value="F:transcription cis-regulatory region binding"/>
    <property type="evidence" value="ECO:0007669"/>
    <property type="project" value="TreeGrafter"/>
</dbReference>
<feature type="domain" description="RING-type" evidence="18">
    <location>
        <begin position="203"/>
        <end position="245"/>
    </location>
</feature>
<dbReference type="AlphaFoldDB" id="A0A0K2TF84"/>
<feature type="compositionally biased region" description="Polar residues" evidence="17">
    <location>
        <begin position="14"/>
        <end position="30"/>
    </location>
</feature>
<evidence type="ECO:0000256" key="1">
    <source>
        <dbReference type="ARBA" id="ARBA00000900"/>
    </source>
</evidence>
<proteinExistence type="inferred from homology"/>
<keyword evidence="9" id="KW-0479">Metal-binding</keyword>
<dbReference type="InterPro" id="IPR017907">
    <property type="entry name" value="Znf_RING_CS"/>
</dbReference>
<evidence type="ECO:0000259" key="18">
    <source>
        <dbReference type="PROSITE" id="PS50089"/>
    </source>
</evidence>
<evidence type="ECO:0000256" key="15">
    <source>
        <dbReference type="ARBA" id="ARBA00035390"/>
    </source>
</evidence>
<organism evidence="19">
    <name type="scientific">Lepeophtheirus salmonis</name>
    <name type="common">Salmon louse</name>
    <name type="synonym">Caligus salmonis</name>
    <dbReference type="NCBI Taxonomy" id="72036"/>
    <lineage>
        <taxon>Eukaryota</taxon>
        <taxon>Metazoa</taxon>
        <taxon>Ecdysozoa</taxon>
        <taxon>Arthropoda</taxon>
        <taxon>Crustacea</taxon>
        <taxon>Multicrustacea</taxon>
        <taxon>Hexanauplia</taxon>
        <taxon>Copepoda</taxon>
        <taxon>Siphonostomatoida</taxon>
        <taxon>Caligidae</taxon>
        <taxon>Lepeophtheirus</taxon>
    </lineage>
</organism>
<evidence type="ECO:0000313" key="19">
    <source>
        <dbReference type="EMBL" id="CDW24683.1"/>
    </source>
</evidence>
<dbReference type="PANTHER" id="PTHR12983">
    <property type="entry name" value="RING FINGER 10 FAMILY MEMBER"/>
    <property type="match status" value="1"/>
</dbReference>
<keyword evidence="13" id="KW-0539">Nucleus</keyword>
<dbReference type="FunFam" id="3.30.40.10:FF:000112">
    <property type="entry name" value="RING finger protein 10"/>
    <property type="match status" value="1"/>
</dbReference>
<dbReference type="InterPro" id="IPR001841">
    <property type="entry name" value="Znf_RING"/>
</dbReference>
<dbReference type="InterPro" id="IPR039739">
    <property type="entry name" value="MAG2/RNF10"/>
</dbReference>
<dbReference type="PROSITE" id="PS00518">
    <property type="entry name" value="ZF_RING_1"/>
    <property type="match status" value="1"/>
</dbReference>
<evidence type="ECO:0000256" key="7">
    <source>
        <dbReference type="ARBA" id="ARBA00022490"/>
    </source>
</evidence>
<keyword evidence="12" id="KW-0862">Zinc</keyword>
<dbReference type="OrthoDB" id="10064108at2759"/>
<protein>
    <recommendedName>
        <fullName evidence="14">E3 ubiquitin-protein ligase RNF10</fullName>
        <ecNumber evidence="6">2.3.2.27</ecNumber>
    </recommendedName>
    <alternativeName>
        <fullName evidence="15">RING finger protein 10</fullName>
    </alternativeName>
</protein>
<dbReference type="InterPro" id="IPR018957">
    <property type="entry name" value="Znf_C3HC4_RING-type"/>
</dbReference>
<evidence type="ECO:0000256" key="4">
    <source>
        <dbReference type="ARBA" id="ARBA00004906"/>
    </source>
</evidence>
<keyword evidence="7" id="KW-0963">Cytoplasm</keyword>
<dbReference type="GO" id="GO:0005634">
    <property type="term" value="C:nucleus"/>
    <property type="evidence" value="ECO:0007669"/>
    <property type="project" value="UniProtKB-SubCell"/>
</dbReference>
<evidence type="ECO:0000256" key="11">
    <source>
        <dbReference type="ARBA" id="ARBA00022786"/>
    </source>
</evidence>
<feature type="compositionally biased region" description="Polar residues" evidence="17">
    <location>
        <begin position="59"/>
        <end position="71"/>
    </location>
</feature>
<comment type="pathway">
    <text evidence="4">Protein modification; protein ubiquitination.</text>
</comment>
<dbReference type="GO" id="GO:0061630">
    <property type="term" value="F:ubiquitin protein ligase activity"/>
    <property type="evidence" value="ECO:0007669"/>
    <property type="project" value="UniProtKB-EC"/>
</dbReference>
<dbReference type="InterPro" id="IPR013083">
    <property type="entry name" value="Znf_RING/FYVE/PHD"/>
</dbReference>
<accession>A0A0K2TF84</accession>
<dbReference type="GO" id="GO:0005737">
    <property type="term" value="C:cytoplasm"/>
    <property type="evidence" value="ECO:0007669"/>
    <property type="project" value="UniProtKB-SubCell"/>
</dbReference>
<reference evidence="19" key="1">
    <citation type="submission" date="2014-05" db="EMBL/GenBank/DDBJ databases">
        <authorList>
            <person name="Chronopoulou M."/>
        </authorList>
    </citation>
    <scope>NUCLEOTIDE SEQUENCE</scope>
    <source>
        <tissue evidence="19">Whole organism</tissue>
    </source>
</reference>
<evidence type="ECO:0000256" key="13">
    <source>
        <dbReference type="ARBA" id="ARBA00023242"/>
    </source>
</evidence>